<reference evidence="2 3" key="1">
    <citation type="journal article" date="2019" name="Sci. Rep.">
        <title>Orb-weaving spider Araneus ventricosus genome elucidates the spidroin gene catalogue.</title>
        <authorList>
            <person name="Kono N."/>
            <person name="Nakamura H."/>
            <person name="Ohtoshi R."/>
            <person name="Moran D.A.P."/>
            <person name="Shinohara A."/>
            <person name="Yoshida Y."/>
            <person name="Fujiwara M."/>
            <person name="Mori M."/>
            <person name="Tomita M."/>
            <person name="Arakawa K."/>
        </authorList>
    </citation>
    <scope>NUCLEOTIDE SEQUENCE [LARGE SCALE GENOMIC DNA]</scope>
</reference>
<comment type="caution">
    <text evidence="2">The sequence shown here is derived from an EMBL/GenBank/DDBJ whole genome shotgun (WGS) entry which is preliminary data.</text>
</comment>
<protein>
    <submittedName>
        <fullName evidence="2">Protein slowmo</fullName>
    </submittedName>
</protein>
<feature type="domain" description="PRELI/MSF1" evidence="1">
    <location>
        <begin position="1"/>
        <end position="170"/>
    </location>
</feature>
<dbReference type="PROSITE" id="PS50904">
    <property type="entry name" value="PRELI_MSF1"/>
    <property type="match status" value="1"/>
</dbReference>
<name>A0A4Y2KL50_ARAVE</name>
<dbReference type="GO" id="GO:0005758">
    <property type="term" value="C:mitochondrial intermembrane space"/>
    <property type="evidence" value="ECO:0007669"/>
    <property type="project" value="InterPro"/>
</dbReference>
<dbReference type="Proteomes" id="UP000499080">
    <property type="component" value="Unassembled WGS sequence"/>
</dbReference>
<dbReference type="InterPro" id="IPR037365">
    <property type="entry name" value="Slowmo/Ups"/>
</dbReference>
<dbReference type="PANTHER" id="PTHR11158">
    <property type="entry name" value="MSF1/PX19 RELATED"/>
    <property type="match status" value="1"/>
</dbReference>
<evidence type="ECO:0000313" key="3">
    <source>
        <dbReference type="Proteomes" id="UP000499080"/>
    </source>
</evidence>
<sequence length="223" mass="25134">MKIWTSEHTFQHPWETVTQAAWRKYPNPMNPAVEAIDIVDRKVSNGVLQTHRLISSQWGLPGWASRLLGADKTCYASEHSEVNPQKKVMTLLTKNLTFCNEVSVVEKLTYSPHPSKVDCTLLKQEAVVTIKNVPLSSYIEDYLTGIISSNANKGRQAMEWVIGKINNEVQELTQKTVKGMDEFTVTAKKGISVVEDLTTSAKKGMNEFNHFAEESLPNLHFEK</sequence>
<organism evidence="2 3">
    <name type="scientific">Araneus ventricosus</name>
    <name type="common">Orbweaver spider</name>
    <name type="synonym">Epeira ventricosa</name>
    <dbReference type="NCBI Taxonomy" id="182803"/>
    <lineage>
        <taxon>Eukaryota</taxon>
        <taxon>Metazoa</taxon>
        <taxon>Ecdysozoa</taxon>
        <taxon>Arthropoda</taxon>
        <taxon>Chelicerata</taxon>
        <taxon>Arachnida</taxon>
        <taxon>Araneae</taxon>
        <taxon>Araneomorphae</taxon>
        <taxon>Entelegynae</taxon>
        <taxon>Araneoidea</taxon>
        <taxon>Araneidae</taxon>
        <taxon>Araneus</taxon>
    </lineage>
</organism>
<dbReference type="EMBL" id="BGPR01004731">
    <property type="protein sequence ID" value="GBN02782.1"/>
    <property type="molecule type" value="Genomic_DNA"/>
</dbReference>
<evidence type="ECO:0000259" key="1">
    <source>
        <dbReference type="PROSITE" id="PS50904"/>
    </source>
</evidence>
<keyword evidence="3" id="KW-1185">Reference proteome</keyword>
<dbReference type="OrthoDB" id="407630at2759"/>
<dbReference type="InterPro" id="IPR006797">
    <property type="entry name" value="PRELI/MSF1_dom"/>
</dbReference>
<evidence type="ECO:0000313" key="2">
    <source>
        <dbReference type="EMBL" id="GBN02782.1"/>
    </source>
</evidence>
<gene>
    <name evidence="2" type="primary">slmo</name>
    <name evidence="2" type="ORF">AVEN_51122_1</name>
</gene>
<dbReference type="AlphaFoldDB" id="A0A4Y2KL50"/>
<dbReference type="Pfam" id="PF04707">
    <property type="entry name" value="PRELI"/>
    <property type="match status" value="1"/>
</dbReference>
<accession>A0A4Y2KL50</accession>
<proteinExistence type="predicted"/>